<evidence type="ECO:0000313" key="2">
    <source>
        <dbReference type="Proteomes" id="UP001165292"/>
    </source>
</evidence>
<gene>
    <name evidence="1" type="ORF">NJF43_12480</name>
</gene>
<dbReference type="EMBL" id="JAMYBS010000013">
    <property type="protein sequence ID" value="MCO7545570.1"/>
    <property type="molecule type" value="Genomic_DNA"/>
</dbReference>
<organism evidence="1 2">
    <name type="scientific">Stutzerimonas nitrititolerans</name>
    <dbReference type="NCBI Taxonomy" id="2482751"/>
    <lineage>
        <taxon>Bacteria</taxon>
        <taxon>Pseudomonadati</taxon>
        <taxon>Pseudomonadota</taxon>
        <taxon>Gammaproteobacteria</taxon>
        <taxon>Pseudomonadales</taxon>
        <taxon>Pseudomonadaceae</taxon>
        <taxon>Stutzerimonas</taxon>
    </lineage>
</organism>
<dbReference type="RefSeq" id="WP_253163285.1">
    <property type="nucleotide sequence ID" value="NZ_JAMYBS010000013.1"/>
</dbReference>
<dbReference type="AlphaFoldDB" id="A0AA41WMF1"/>
<protein>
    <submittedName>
        <fullName evidence="1">Uncharacterized protein</fullName>
    </submittedName>
</protein>
<proteinExistence type="predicted"/>
<evidence type="ECO:0000313" key="1">
    <source>
        <dbReference type="EMBL" id="MCO7545570.1"/>
    </source>
</evidence>
<reference evidence="1" key="1">
    <citation type="submission" date="2022-06" db="EMBL/GenBank/DDBJ databases">
        <title>Detection of beta-lactamases in bacteria of animal origin.</title>
        <authorList>
            <person name="Mlynarcik P."/>
            <person name="Zdarska V."/>
            <person name="Chudobova H."/>
            <person name="Prochazkova P."/>
            <person name="Hricova K."/>
            <person name="Mezerova K."/>
            <person name="Bardon J."/>
            <person name="Dolejska M."/>
            <person name="Sukkar I."/>
            <person name="Kolar M."/>
        </authorList>
    </citation>
    <scope>NUCLEOTIDE SEQUENCE</scope>
    <source>
        <strain evidence="1">S 300-3</strain>
    </source>
</reference>
<comment type="caution">
    <text evidence="1">The sequence shown here is derived from an EMBL/GenBank/DDBJ whole genome shotgun (WGS) entry which is preliminary data.</text>
</comment>
<dbReference type="Proteomes" id="UP001165292">
    <property type="component" value="Unassembled WGS sequence"/>
</dbReference>
<sequence>MGNIIDMASFEHLRRSNMDDRYTCPKTNVTFPYIYKVLVPECELVDEVPVFIGTYSTEYRLKEPSNLEQIPDFPPLTVTKISTLDADAEIYLDVIHFTNKERAIGFRQACAYLGIEPESVRGCEDNQGVFILLRRDNPSKKQGHIIYRSSKLQYFDQLGAEIECDYVAAFNDRGVIVRLADIEDYEE</sequence>
<accession>A0AA41WMF1</accession>
<name>A0AA41WMF1_9GAMM</name>